<comment type="caution">
    <text evidence="13">The sequence shown here is derived from an EMBL/GenBank/DDBJ whole genome shotgun (WGS) entry which is preliminary data.</text>
</comment>
<dbReference type="SMART" id="SM00387">
    <property type="entry name" value="HATPase_c"/>
    <property type="match status" value="1"/>
</dbReference>
<dbReference type="GO" id="GO:0016020">
    <property type="term" value="C:membrane"/>
    <property type="evidence" value="ECO:0007669"/>
    <property type="project" value="UniProtKB-SubCell"/>
</dbReference>
<dbReference type="PANTHER" id="PTHR45436">
    <property type="entry name" value="SENSOR HISTIDINE KINASE YKOH"/>
    <property type="match status" value="1"/>
</dbReference>
<dbReference type="Gene3D" id="1.10.287.130">
    <property type="match status" value="1"/>
</dbReference>
<dbReference type="EC" id="2.7.13.3" evidence="3"/>
<keyword evidence="14" id="KW-1185">Reference proteome</keyword>
<dbReference type="EMBL" id="JABWDU010000009">
    <property type="protein sequence ID" value="NVD42337.1"/>
    <property type="molecule type" value="Genomic_DNA"/>
</dbReference>
<dbReference type="Gene3D" id="3.30.565.10">
    <property type="entry name" value="Histidine kinase-like ATPase, C-terminal domain"/>
    <property type="match status" value="1"/>
</dbReference>
<dbReference type="CDD" id="cd00082">
    <property type="entry name" value="HisKA"/>
    <property type="match status" value="1"/>
</dbReference>
<keyword evidence="4" id="KW-0597">Phosphoprotein</keyword>
<dbReference type="Proteomes" id="UP000520198">
    <property type="component" value="Unassembled WGS sequence"/>
</dbReference>
<dbReference type="SMART" id="SM00388">
    <property type="entry name" value="HisKA"/>
    <property type="match status" value="1"/>
</dbReference>
<evidence type="ECO:0000259" key="11">
    <source>
        <dbReference type="PROSITE" id="PS50109"/>
    </source>
</evidence>
<reference evidence="13 14" key="1">
    <citation type="submission" date="2020-06" db="EMBL/GenBank/DDBJ databases">
        <authorList>
            <person name="Grouzdev D.S."/>
        </authorList>
    </citation>
    <scope>NUCLEOTIDE SEQUENCE [LARGE SCALE GENOMIC DNA]</scope>
    <source>
        <strain evidence="13 14">HO-A22</strain>
    </source>
</reference>
<organism evidence="13 14">
    <name type="scientific">Ensifer oleiphilus</name>
    <dbReference type="NCBI Taxonomy" id="2742698"/>
    <lineage>
        <taxon>Bacteria</taxon>
        <taxon>Pseudomonadati</taxon>
        <taxon>Pseudomonadota</taxon>
        <taxon>Alphaproteobacteria</taxon>
        <taxon>Hyphomicrobiales</taxon>
        <taxon>Rhizobiaceae</taxon>
        <taxon>Sinorhizobium/Ensifer group</taxon>
        <taxon>Ensifer</taxon>
    </lineage>
</organism>
<proteinExistence type="predicted"/>
<evidence type="ECO:0000256" key="1">
    <source>
        <dbReference type="ARBA" id="ARBA00000085"/>
    </source>
</evidence>
<dbReference type="SMART" id="SM00304">
    <property type="entry name" value="HAMP"/>
    <property type="match status" value="1"/>
</dbReference>
<keyword evidence="8 10" id="KW-1133">Transmembrane helix</keyword>
<evidence type="ECO:0000256" key="6">
    <source>
        <dbReference type="ARBA" id="ARBA00022692"/>
    </source>
</evidence>
<keyword evidence="10" id="KW-0472">Membrane</keyword>
<comment type="subcellular location">
    <subcellularLocation>
        <location evidence="2">Membrane</location>
    </subcellularLocation>
</comment>
<keyword evidence="5" id="KW-0808">Transferase</keyword>
<dbReference type="PROSITE" id="PS50885">
    <property type="entry name" value="HAMP"/>
    <property type="match status" value="1"/>
</dbReference>
<keyword evidence="9" id="KW-0902">Two-component regulatory system</keyword>
<protein>
    <recommendedName>
        <fullName evidence="3">histidine kinase</fullName>
        <ecNumber evidence="3">2.7.13.3</ecNumber>
    </recommendedName>
</protein>
<dbReference type="Pfam" id="PF02518">
    <property type="entry name" value="HATPase_c"/>
    <property type="match status" value="1"/>
</dbReference>
<dbReference type="AlphaFoldDB" id="A0A7Y6QB21"/>
<evidence type="ECO:0000256" key="5">
    <source>
        <dbReference type="ARBA" id="ARBA00022679"/>
    </source>
</evidence>
<evidence type="ECO:0000313" key="14">
    <source>
        <dbReference type="Proteomes" id="UP000520198"/>
    </source>
</evidence>
<feature type="transmembrane region" description="Helical" evidence="10">
    <location>
        <begin position="173"/>
        <end position="192"/>
    </location>
</feature>
<evidence type="ECO:0000256" key="7">
    <source>
        <dbReference type="ARBA" id="ARBA00022777"/>
    </source>
</evidence>
<evidence type="ECO:0000256" key="2">
    <source>
        <dbReference type="ARBA" id="ARBA00004370"/>
    </source>
</evidence>
<evidence type="ECO:0000313" key="13">
    <source>
        <dbReference type="EMBL" id="NVD42337.1"/>
    </source>
</evidence>
<comment type="catalytic activity">
    <reaction evidence="1">
        <text>ATP + protein L-histidine = ADP + protein N-phospho-L-histidine.</text>
        <dbReference type="EC" id="2.7.13.3"/>
    </reaction>
</comment>
<feature type="domain" description="HAMP" evidence="12">
    <location>
        <begin position="193"/>
        <end position="246"/>
    </location>
</feature>
<evidence type="ECO:0000259" key="12">
    <source>
        <dbReference type="PROSITE" id="PS50885"/>
    </source>
</evidence>
<dbReference type="SUPFAM" id="SSF55874">
    <property type="entry name" value="ATPase domain of HSP90 chaperone/DNA topoisomerase II/histidine kinase"/>
    <property type="match status" value="1"/>
</dbReference>
<dbReference type="InterPro" id="IPR003660">
    <property type="entry name" value="HAMP_dom"/>
</dbReference>
<evidence type="ECO:0000256" key="4">
    <source>
        <dbReference type="ARBA" id="ARBA00022553"/>
    </source>
</evidence>
<dbReference type="InterPro" id="IPR003661">
    <property type="entry name" value="HisK_dim/P_dom"/>
</dbReference>
<evidence type="ECO:0000256" key="9">
    <source>
        <dbReference type="ARBA" id="ARBA00023012"/>
    </source>
</evidence>
<dbReference type="SUPFAM" id="SSF47384">
    <property type="entry name" value="Homodimeric domain of signal transducing histidine kinase"/>
    <property type="match status" value="1"/>
</dbReference>
<dbReference type="InterPro" id="IPR050428">
    <property type="entry name" value="TCS_sensor_his_kinase"/>
</dbReference>
<dbReference type="PROSITE" id="PS50109">
    <property type="entry name" value="HIS_KIN"/>
    <property type="match status" value="1"/>
</dbReference>
<gene>
    <name evidence="13" type="ORF">HT585_26050</name>
</gene>
<sequence length="457" mass="49794">MTKPNPSLIGIVSRRILAFSLLAMAIQIGVVFADYWFDDDKLSVLMLQQETETLSSAIHVRNGIASFEPGHELSERYLDRHDRDGSIFLRVRTASGALLYSNCTTECAEHFLPLSVDAPNFWKREIQPGKPFSVAGGQTFERAGATVLVELAILKDPNGFMYGALLHEMFDSMIVPMTVMFCLVIGATIWSIRSALKPVAMAAAAADRLDPRDNSARLPLTRMPEEIARLVTAVNRMLARVADLIQSQKLFSSSIAHEIRTPVSIAKMELSHIDDPRARNAERDLDALTHILEQLTSLARADAVDPSAYQAANLSQIGAGLAEAIAPFVFDHDKSLEFVDEGTPAVTVIPALVENMLRNLIENAVKHNPPATRIVLACGPGATVSVEDDGRGLVDLPEHHEDLGYIKRSGQIGLGLKIVQRISELHDAQIAVETAPDKGTKITIDFSAARCDGMTAS</sequence>
<keyword evidence="7 13" id="KW-0418">Kinase</keyword>
<dbReference type="InterPro" id="IPR036890">
    <property type="entry name" value="HATPase_C_sf"/>
</dbReference>
<feature type="domain" description="Histidine kinase" evidence="11">
    <location>
        <begin position="254"/>
        <end position="450"/>
    </location>
</feature>
<keyword evidence="6 10" id="KW-0812">Transmembrane</keyword>
<feature type="transmembrane region" description="Helical" evidence="10">
    <location>
        <begin position="16"/>
        <end position="37"/>
    </location>
</feature>
<dbReference type="InterPro" id="IPR003594">
    <property type="entry name" value="HATPase_dom"/>
</dbReference>
<dbReference type="InterPro" id="IPR005467">
    <property type="entry name" value="His_kinase_dom"/>
</dbReference>
<dbReference type="RefSeq" id="WP_176355715.1">
    <property type="nucleotide sequence ID" value="NZ_JABWDU010000009.1"/>
</dbReference>
<dbReference type="SUPFAM" id="SSF158472">
    <property type="entry name" value="HAMP domain-like"/>
    <property type="match status" value="1"/>
</dbReference>
<name>A0A7Y6QB21_9HYPH</name>
<accession>A0A7Y6QB21</accession>
<evidence type="ECO:0000256" key="3">
    <source>
        <dbReference type="ARBA" id="ARBA00012438"/>
    </source>
</evidence>
<dbReference type="InterPro" id="IPR036097">
    <property type="entry name" value="HisK_dim/P_sf"/>
</dbReference>
<evidence type="ECO:0000256" key="8">
    <source>
        <dbReference type="ARBA" id="ARBA00022989"/>
    </source>
</evidence>
<dbReference type="GO" id="GO:0000155">
    <property type="term" value="F:phosphorelay sensor kinase activity"/>
    <property type="evidence" value="ECO:0007669"/>
    <property type="project" value="InterPro"/>
</dbReference>
<dbReference type="PANTHER" id="PTHR45436:SF5">
    <property type="entry name" value="SENSOR HISTIDINE KINASE TRCS"/>
    <property type="match status" value="1"/>
</dbReference>
<evidence type="ECO:0000256" key="10">
    <source>
        <dbReference type="SAM" id="Phobius"/>
    </source>
</evidence>